<evidence type="ECO:0000256" key="2">
    <source>
        <dbReference type="ARBA" id="ARBA00023180"/>
    </source>
</evidence>
<dbReference type="SUPFAM" id="SSF57567">
    <property type="entry name" value="Serine protease inhibitors"/>
    <property type="match status" value="5"/>
</dbReference>
<dbReference type="InterPro" id="IPR014853">
    <property type="entry name" value="VWF/SSPO/ZAN-like_Cys-rich_dom"/>
</dbReference>
<feature type="domain" description="VWFD" evidence="3">
    <location>
        <begin position="1214"/>
        <end position="1362"/>
    </location>
</feature>
<reference evidence="4" key="2">
    <citation type="submission" date="2025-09" db="UniProtKB">
        <authorList>
            <consortium name="Ensembl"/>
        </authorList>
    </citation>
    <scope>IDENTIFICATION</scope>
</reference>
<reference evidence="4" key="1">
    <citation type="submission" date="2025-08" db="UniProtKB">
        <authorList>
            <consortium name="Ensembl"/>
        </authorList>
    </citation>
    <scope>IDENTIFICATION</scope>
</reference>
<feature type="domain" description="VWFD" evidence="3">
    <location>
        <begin position="839"/>
        <end position="1002"/>
    </location>
</feature>
<evidence type="ECO:0000259" key="3">
    <source>
        <dbReference type="PROSITE" id="PS51233"/>
    </source>
</evidence>
<dbReference type="InterPro" id="IPR001846">
    <property type="entry name" value="VWF_type-D"/>
</dbReference>
<dbReference type="Pfam" id="PF08742">
    <property type="entry name" value="C8"/>
    <property type="match status" value="4"/>
</dbReference>
<feature type="domain" description="VWFD" evidence="3">
    <location>
        <begin position="112"/>
        <end position="274"/>
    </location>
</feature>
<protein>
    <recommendedName>
        <fullName evidence="3">VWFD domain-containing protein</fullName>
    </recommendedName>
</protein>
<dbReference type="SMART" id="SM00832">
    <property type="entry name" value="C8"/>
    <property type="match status" value="4"/>
</dbReference>
<dbReference type="SMART" id="SM00216">
    <property type="entry name" value="VWD"/>
    <property type="match status" value="4"/>
</dbReference>
<dbReference type="InterPro" id="IPR002919">
    <property type="entry name" value="TIL_dom"/>
</dbReference>
<evidence type="ECO:0000313" key="5">
    <source>
        <dbReference type="Proteomes" id="UP000694568"/>
    </source>
</evidence>
<sequence>CPPNSKYHLCSSHMSDCVENSLAVKCEEGCFCKPGFFNSGGDCVPNSECGCIYNDVYYKIQENFYPDEHCQLHCACVGHNRVQCTNHTCPNGTKCAIQNGQRACHALQLTTVKCAVMGGRHFRSYDGHSFDFNMGSCRYVLSQVCDEDESHPTVIIQQGRLHLRVNGYDCNFNIYLFQVDGVLRRLPVHLDHIGILHSGFLTRVVVDTGVLVTYGGPNLIQIVISSSDRKMCGLCGNISSVATEDKQSLNSSLASDASIFGSIWSLSPPGTSCSEKCDLCSPCNSTKAAEFVSHNLCGMLLAPAGSFSGCHSTVDPGPFFQNCVNDLCMSNGNEELFCGSLREYTFACQEAGAEAKPWRGEKCSLSCPEHSHYNICVSACPESCGILSDIPCPWACYEGCQCESGYVRSGNGCVRAEQCGCFYLGCYYEIGEISWDEGCSERCNCSATAAMRCDPASCPEGESCTLNNTWGCAREDKICENGVNCGVHSQPLQTQCWVLGGAHFYTFDGKVFEFQGNCTYTLIHISNDTSENMTFWVGVQKDRNSNESSSLKAIHVKVAKDTSITIYRGGKGYALSGIFVVVDFNLGIQIKYDCSHTATILLSATTEVHGMCGNNNGIKEDDLRTPQGEAVDATTFGWSWRVPDQEAWCTADCGDACPRCSSEQLLEKNLTSNYTKISAAVSLFDLCSTDDTQKVLCLVLEAYAAACQNGQIGEWRNSTFCPVSCPLNSHYKSCGSACPATCEDPFSSRSCILACVETCQCDPGFVLDGDTCVPLSQCGCTHNGYRYHINQTFWADEGCTEKCVCDPHTHQTQCHLDYCGPDEYCGLHYGVRSCVPHPQQTCMYTGHHIVTFDQHDYDLHGTCQYRLLGICGQKQGLDAIQVYVQTDGHLESALNVLVNVSGVLVVDGVKRNMPYLFSPTALAFSLGLHTYIYTDNGFEFSLSKEGVIRISLSSKYANATCGLCGNFNSDPADDLTANGPEEHLSPEHFGKAWRSGQNLWCVEGCLGGSCPKCSSERLARFSDLEACGKILEVNGPFRHCHGKVDPSSFYKHCVSDLCLHRGLQPALCHSLAEYTAACLSYKATVYSWRSPGFCFQHHYPSCPSSTSYSMSSASVPLCLGWKNNTVEMPPNIGENCLCEEGLVHSGSLCVHPESCGCFHHGEYLRAGQEVSTCQQSCLCHAGGHITCRNVSCGEDEECKLIRGVQVCHSIPKVAHCSVYGSQYTTFDGQAFEFHGSCNYTLVQTCLDNLEAESVLIAAQVNYFTQVNGVYENLPFSQSNVTVHERNGWIILKTPQSVELISDLKNHILVKIPDIYHQTTCGLCGNYNDNPSDDLQLPNGTMISDPDIVGLSWKLSDTDSSCSDTCDSTCQLCQSPMPEYTSDLYCGLLTHPRGPFSSCHHLVWPQKYYSLCMENLCGAEGQRWALCDALWAYDAACKEAGGMVDLWTNTTGCAYQCPQFSHYSQCANACSSLCPEISQMVQCPKDCEEGCQCTTGHLYDGHACVPAEQCGCIQDGKRFKVRIKHSSTNYSMSSASIPYWLFSCLFFQASESKLLQNCTVSCTCGPPLVCEQYSCPVLHSCIVSDGIMGCHKDGEHLSGRTVFSEMDLLFTAL</sequence>
<dbReference type="InterPro" id="IPR050780">
    <property type="entry name" value="Mucin_vWF_Thrombospondin_sf"/>
</dbReference>
<feature type="domain" description="VWFD" evidence="3">
    <location>
        <begin position="494"/>
        <end position="650"/>
    </location>
</feature>
<dbReference type="InterPro" id="IPR025615">
    <property type="entry name" value="TILa_dom"/>
</dbReference>
<dbReference type="CDD" id="cd19941">
    <property type="entry name" value="TIL"/>
    <property type="match status" value="4"/>
</dbReference>
<keyword evidence="2" id="KW-0325">Glycoprotein</keyword>
<name>A0A8C9ZSP9_SANLU</name>
<keyword evidence="5" id="KW-1185">Reference proteome</keyword>
<dbReference type="Pfam" id="PF00094">
    <property type="entry name" value="VWD"/>
    <property type="match status" value="5"/>
</dbReference>
<evidence type="ECO:0000256" key="1">
    <source>
        <dbReference type="ARBA" id="ARBA00023157"/>
    </source>
</evidence>
<dbReference type="FunFam" id="2.10.25.10:FF:000055">
    <property type="entry name" value="alpha-tectorin isoform X1"/>
    <property type="match status" value="3"/>
</dbReference>
<dbReference type="Gene3D" id="2.10.25.10">
    <property type="entry name" value="Laminin"/>
    <property type="match status" value="3"/>
</dbReference>
<dbReference type="Proteomes" id="UP000694568">
    <property type="component" value="Unplaced"/>
</dbReference>
<evidence type="ECO:0000313" key="4">
    <source>
        <dbReference type="Ensembl" id="ENSSLUP00000045312.1"/>
    </source>
</evidence>
<dbReference type="Pfam" id="PF01826">
    <property type="entry name" value="TIL"/>
    <property type="match status" value="3"/>
</dbReference>
<dbReference type="Ensembl" id="ENSSLUT00000046733.1">
    <property type="protein sequence ID" value="ENSSLUP00000045312.1"/>
    <property type="gene ID" value="ENSSLUG00000020043.1"/>
</dbReference>
<dbReference type="GeneTree" id="ENSGT00950000183155"/>
<organism evidence="4 5">
    <name type="scientific">Sander lucioperca</name>
    <name type="common">Pike-perch</name>
    <name type="synonym">Perca lucioperca</name>
    <dbReference type="NCBI Taxonomy" id="283035"/>
    <lineage>
        <taxon>Eukaryota</taxon>
        <taxon>Metazoa</taxon>
        <taxon>Chordata</taxon>
        <taxon>Craniata</taxon>
        <taxon>Vertebrata</taxon>
        <taxon>Euteleostomi</taxon>
        <taxon>Actinopterygii</taxon>
        <taxon>Neopterygii</taxon>
        <taxon>Teleostei</taxon>
        <taxon>Neoteleostei</taxon>
        <taxon>Acanthomorphata</taxon>
        <taxon>Eupercaria</taxon>
        <taxon>Perciformes</taxon>
        <taxon>Percoidei</taxon>
        <taxon>Percidae</taxon>
        <taxon>Luciopercinae</taxon>
        <taxon>Sander</taxon>
    </lineage>
</organism>
<proteinExistence type="predicted"/>
<dbReference type="InterPro" id="IPR036084">
    <property type="entry name" value="Ser_inhib-like_sf"/>
</dbReference>
<dbReference type="Pfam" id="PF12714">
    <property type="entry name" value="TILa"/>
    <property type="match status" value="1"/>
</dbReference>
<dbReference type="PANTHER" id="PTHR11339:SF373">
    <property type="entry name" value="VWFD DOMAIN-CONTAINING PROTEIN"/>
    <property type="match status" value="1"/>
</dbReference>
<dbReference type="PANTHER" id="PTHR11339">
    <property type="entry name" value="EXTRACELLULAR MATRIX GLYCOPROTEIN RELATED"/>
    <property type="match status" value="1"/>
</dbReference>
<keyword evidence="1" id="KW-1015">Disulfide bond</keyword>
<accession>A0A8C9ZSP9</accession>
<dbReference type="GO" id="GO:0031012">
    <property type="term" value="C:extracellular matrix"/>
    <property type="evidence" value="ECO:0007669"/>
    <property type="project" value="TreeGrafter"/>
</dbReference>
<dbReference type="GO" id="GO:0005615">
    <property type="term" value="C:extracellular space"/>
    <property type="evidence" value="ECO:0007669"/>
    <property type="project" value="TreeGrafter"/>
</dbReference>
<dbReference type="PROSITE" id="PS51233">
    <property type="entry name" value="VWFD"/>
    <property type="match status" value="4"/>
</dbReference>